<reference evidence="3 4" key="1">
    <citation type="journal article" date="2019" name="Nat. Ecol. Evol.">
        <title>Megaphylogeny resolves global patterns of mushroom evolution.</title>
        <authorList>
            <person name="Varga T."/>
            <person name="Krizsan K."/>
            <person name="Foldi C."/>
            <person name="Dima B."/>
            <person name="Sanchez-Garcia M."/>
            <person name="Sanchez-Ramirez S."/>
            <person name="Szollosi G.J."/>
            <person name="Szarkandi J.G."/>
            <person name="Papp V."/>
            <person name="Albert L."/>
            <person name="Andreopoulos W."/>
            <person name="Angelini C."/>
            <person name="Antonin V."/>
            <person name="Barry K.W."/>
            <person name="Bougher N.L."/>
            <person name="Buchanan P."/>
            <person name="Buyck B."/>
            <person name="Bense V."/>
            <person name="Catcheside P."/>
            <person name="Chovatia M."/>
            <person name="Cooper J."/>
            <person name="Damon W."/>
            <person name="Desjardin D."/>
            <person name="Finy P."/>
            <person name="Geml J."/>
            <person name="Haridas S."/>
            <person name="Hughes K."/>
            <person name="Justo A."/>
            <person name="Karasinski D."/>
            <person name="Kautmanova I."/>
            <person name="Kiss B."/>
            <person name="Kocsube S."/>
            <person name="Kotiranta H."/>
            <person name="LaButti K.M."/>
            <person name="Lechner B.E."/>
            <person name="Liimatainen K."/>
            <person name="Lipzen A."/>
            <person name="Lukacs Z."/>
            <person name="Mihaltcheva S."/>
            <person name="Morgado L.N."/>
            <person name="Niskanen T."/>
            <person name="Noordeloos M.E."/>
            <person name="Ohm R.A."/>
            <person name="Ortiz-Santana B."/>
            <person name="Ovrebo C."/>
            <person name="Racz N."/>
            <person name="Riley R."/>
            <person name="Savchenko A."/>
            <person name="Shiryaev A."/>
            <person name="Soop K."/>
            <person name="Spirin V."/>
            <person name="Szebenyi C."/>
            <person name="Tomsovsky M."/>
            <person name="Tulloss R.E."/>
            <person name="Uehling J."/>
            <person name="Grigoriev I.V."/>
            <person name="Vagvolgyi C."/>
            <person name="Papp T."/>
            <person name="Martin F.M."/>
            <person name="Miettinen O."/>
            <person name="Hibbett D.S."/>
            <person name="Nagy L.G."/>
        </authorList>
    </citation>
    <scope>NUCLEOTIDE SEQUENCE [LARGE SCALE GENOMIC DNA]</scope>
    <source>
        <strain evidence="3 4">CBS 166.37</strain>
    </source>
</reference>
<proteinExistence type="predicted"/>
<feature type="signal peptide" evidence="2">
    <location>
        <begin position="1"/>
        <end position="20"/>
    </location>
</feature>
<sequence>MSDACGGCCIEFCGLFCVAGTGMLGNWCDTTTYGVDGCCNRNHSGCCGSCCSDSFNEDAFDKQVQKDMEHTRDPNAPPPQQPGPSQEMAVPTSSG</sequence>
<gene>
    <name evidence="3" type="ORF">BDQ12DRAFT_129184</name>
</gene>
<evidence type="ECO:0000313" key="4">
    <source>
        <dbReference type="Proteomes" id="UP000308652"/>
    </source>
</evidence>
<accession>A0A5C3LRW7</accession>
<evidence type="ECO:0000256" key="2">
    <source>
        <dbReference type="SAM" id="SignalP"/>
    </source>
</evidence>
<feature type="region of interest" description="Disordered" evidence="1">
    <location>
        <begin position="62"/>
        <end position="95"/>
    </location>
</feature>
<keyword evidence="4" id="KW-1185">Reference proteome</keyword>
<keyword evidence="2" id="KW-0732">Signal</keyword>
<dbReference type="EMBL" id="ML213742">
    <property type="protein sequence ID" value="TFK31501.1"/>
    <property type="molecule type" value="Genomic_DNA"/>
</dbReference>
<evidence type="ECO:0000256" key="1">
    <source>
        <dbReference type="SAM" id="MobiDB-lite"/>
    </source>
</evidence>
<dbReference type="Proteomes" id="UP000308652">
    <property type="component" value="Unassembled WGS sequence"/>
</dbReference>
<dbReference type="AlphaFoldDB" id="A0A5C3LRW7"/>
<evidence type="ECO:0000313" key="3">
    <source>
        <dbReference type="EMBL" id="TFK31501.1"/>
    </source>
</evidence>
<feature type="compositionally biased region" description="Basic and acidic residues" evidence="1">
    <location>
        <begin position="62"/>
        <end position="73"/>
    </location>
</feature>
<protein>
    <submittedName>
        <fullName evidence="3">Uncharacterized protein</fullName>
    </submittedName>
</protein>
<feature type="chain" id="PRO_5022916725" evidence="2">
    <location>
        <begin position="21"/>
        <end position="95"/>
    </location>
</feature>
<name>A0A5C3LRW7_9AGAR</name>
<organism evidence="3 4">
    <name type="scientific">Crucibulum laeve</name>
    <dbReference type="NCBI Taxonomy" id="68775"/>
    <lineage>
        <taxon>Eukaryota</taxon>
        <taxon>Fungi</taxon>
        <taxon>Dikarya</taxon>
        <taxon>Basidiomycota</taxon>
        <taxon>Agaricomycotina</taxon>
        <taxon>Agaricomycetes</taxon>
        <taxon>Agaricomycetidae</taxon>
        <taxon>Agaricales</taxon>
        <taxon>Agaricineae</taxon>
        <taxon>Nidulariaceae</taxon>
        <taxon>Crucibulum</taxon>
    </lineage>
</organism>